<dbReference type="GO" id="GO:0007030">
    <property type="term" value="P:Golgi organization"/>
    <property type="evidence" value="ECO:0007669"/>
    <property type="project" value="InterPro"/>
</dbReference>
<dbReference type="OrthoDB" id="5959043at2759"/>
<keyword evidence="4" id="KW-1185">Reference proteome</keyword>
<dbReference type="GO" id="GO:0043001">
    <property type="term" value="P:Golgi to plasma membrane protein transport"/>
    <property type="evidence" value="ECO:0007669"/>
    <property type="project" value="InterPro"/>
</dbReference>
<dbReference type="Proteomes" id="UP000708208">
    <property type="component" value="Unassembled WGS sequence"/>
</dbReference>
<dbReference type="PANTHER" id="PTHR13066:SF2">
    <property type="entry name" value="GOLGIN-45"/>
    <property type="match status" value="1"/>
</dbReference>
<gene>
    <name evidence="3" type="ORF">AFUS01_LOCUS5201</name>
</gene>
<dbReference type="AlphaFoldDB" id="A0A8J2NRE8"/>
<evidence type="ECO:0000313" key="3">
    <source>
        <dbReference type="EMBL" id="CAG7713019.1"/>
    </source>
</evidence>
<dbReference type="InterPro" id="IPR027095">
    <property type="entry name" value="Golgin-45"/>
</dbReference>
<organism evidence="3 4">
    <name type="scientific">Allacma fusca</name>
    <dbReference type="NCBI Taxonomy" id="39272"/>
    <lineage>
        <taxon>Eukaryota</taxon>
        <taxon>Metazoa</taxon>
        <taxon>Ecdysozoa</taxon>
        <taxon>Arthropoda</taxon>
        <taxon>Hexapoda</taxon>
        <taxon>Collembola</taxon>
        <taxon>Symphypleona</taxon>
        <taxon>Sminthuridae</taxon>
        <taxon>Allacma</taxon>
    </lineage>
</organism>
<feature type="coiled-coil region" evidence="1">
    <location>
        <begin position="235"/>
        <end position="262"/>
    </location>
</feature>
<feature type="region of interest" description="Disordered" evidence="2">
    <location>
        <begin position="129"/>
        <end position="217"/>
    </location>
</feature>
<feature type="region of interest" description="Disordered" evidence="2">
    <location>
        <begin position="1"/>
        <end position="20"/>
    </location>
</feature>
<name>A0A8J2NRE8_9HEXA</name>
<evidence type="ECO:0000256" key="1">
    <source>
        <dbReference type="SAM" id="Coils"/>
    </source>
</evidence>
<dbReference type="EMBL" id="CAJVCH010032919">
    <property type="protein sequence ID" value="CAG7713019.1"/>
    <property type="molecule type" value="Genomic_DNA"/>
</dbReference>
<evidence type="ECO:0000313" key="4">
    <source>
        <dbReference type="Proteomes" id="UP000708208"/>
    </source>
</evidence>
<protein>
    <submittedName>
        <fullName evidence="3">Uncharacterized protein</fullName>
    </submittedName>
</protein>
<feature type="compositionally biased region" description="Low complexity" evidence="2">
    <location>
        <begin position="179"/>
        <end position="198"/>
    </location>
</feature>
<comment type="caution">
    <text evidence="3">The sequence shown here is derived from an EMBL/GenBank/DDBJ whole genome shotgun (WGS) entry which is preliminary data.</text>
</comment>
<dbReference type="PANTHER" id="PTHR13066">
    <property type="entry name" value="BASIC LEUCINE ZIPPER NUCLEAR FACTOR 1 BLZF1 PROTEIN"/>
    <property type="match status" value="1"/>
</dbReference>
<keyword evidence="1" id="KW-0175">Coiled coil</keyword>
<feature type="compositionally biased region" description="Polar residues" evidence="2">
    <location>
        <begin position="1"/>
        <end position="14"/>
    </location>
</feature>
<reference evidence="3" key="1">
    <citation type="submission" date="2021-06" db="EMBL/GenBank/DDBJ databases">
        <authorList>
            <person name="Hodson N. C."/>
            <person name="Mongue J. A."/>
            <person name="Jaron S. K."/>
        </authorList>
    </citation>
    <scope>NUCLEOTIDE SEQUENCE</scope>
</reference>
<dbReference type="GO" id="GO:0000139">
    <property type="term" value="C:Golgi membrane"/>
    <property type="evidence" value="ECO:0007669"/>
    <property type="project" value="TreeGrafter"/>
</dbReference>
<sequence>MGNVLESDSSSVSENEIDDSLLTVETRTQGDGMESENTINTLSGADADRLLLGGPQAVPKLTSGMSVESVGDNVGLIHEMNSVTLADNVPYAAIPYSRITVTDRESPKQLPPRDKLIVLRPTKFVEKPFTQNSNSAYNKLAPAPPAKQREPKFVPYEPYKGATRSMTEDDSTKSHSRKPSLGSSNSSGSIRSSRAEMSQITKVPNCNSTSESTTNKCCSPRHFEGESNLNGGHSEILLKERLKIHEKDINELRTENTRLKKMLVDSLSGFGSPPSADVTQAVQRSIQIDANGSSMSESVDNLSDEIEVWRSKFLSSCVLVEQLTKENQDWKRRVNSAADLFRETKQNADVVLTPVLFDKINTWLHQCRDPRFGSGSGKVCFYQEHDINDSGSAS</sequence>
<evidence type="ECO:0000256" key="2">
    <source>
        <dbReference type="SAM" id="MobiDB-lite"/>
    </source>
</evidence>
<proteinExistence type="predicted"/>
<feature type="compositionally biased region" description="Polar residues" evidence="2">
    <location>
        <begin position="199"/>
        <end position="217"/>
    </location>
</feature>
<accession>A0A8J2NRE8</accession>